<name>A0A8B7NG35_HYAAZ</name>
<feature type="domain" description="Sulfotransferase" evidence="3">
    <location>
        <begin position="60"/>
        <end position="343"/>
    </location>
</feature>
<proteinExistence type="inferred from homology"/>
<dbReference type="PANTHER" id="PTHR11783">
    <property type="entry name" value="SULFOTRANSFERASE SULT"/>
    <property type="match status" value="1"/>
</dbReference>
<dbReference type="Proteomes" id="UP000694843">
    <property type="component" value="Unplaced"/>
</dbReference>
<keyword evidence="2" id="KW-0808">Transferase</keyword>
<dbReference type="RefSeq" id="XP_018012587.1">
    <property type="nucleotide sequence ID" value="XM_018157098.2"/>
</dbReference>
<evidence type="ECO:0000256" key="2">
    <source>
        <dbReference type="ARBA" id="ARBA00022679"/>
    </source>
</evidence>
<evidence type="ECO:0000313" key="5">
    <source>
        <dbReference type="RefSeq" id="XP_018012587.1"/>
    </source>
</evidence>
<dbReference type="Pfam" id="PF00685">
    <property type="entry name" value="Sulfotransfer_1"/>
    <property type="match status" value="1"/>
</dbReference>
<dbReference type="Gene3D" id="3.40.50.300">
    <property type="entry name" value="P-loop containing nucleotide triphosphate hydrolases"/>
    <property type="match status" value="1"/>
</dbReference>
<dbReference type="InterPro" id="IPR000863">
    <property type="entry name" value="Sulfotransferase_dom"/>
</dbReference>
<dbReference type="GeneID" id="108669693"/>
<dbReference type="OrthoDB" id="205623at2759"/>
<accession>A0A8B7NG35</accession>
<dbReference type="SUPFAM" id="SSF52540">
    <property type="entry name" value="P-loop containing nucleoside triphosphate hydrolases"/>
    <property type="match status" value="1"/>
</dbReference>
<sequence length="355" mass="39615">MKLSNGAVVTPVTGEEAEDLLKNFPGYVDGLVRAGPSRCLLPTAYNRFAEEYINFKFRSSDVVIVTYAKCGTTWMQEILWTMCHNPDLDNPDADLDLSIRSPFLEFDCMVDVLTKKNGHNSTLVKALQKRDPAASPDAGVFLGLTKVAEDPRIIKTHLPFSILPLNLLDTCKVVYVARNPKDALSSYLHHHRLIKIHDYQGTDDQFVDYFINGQVLHGGYADHLAEAWPLRGHKNLAFLFYEDLKRDPDAQLKNLDAFLGTGLTDQQLDNVKNRTGFSNMKARMGACVAVDGDAVEGMGVTALFNAKAAQEGGFYRKGKAGSWKEDISEKNLAKIDRYIAEQITAKMPDLKFSYE</sequence>
<dbReference type="InterPro" id="IPR027417">
    <property type="entry name" value="P-loop_NTPase"/>
</dbReference>
<gene>
    <name evidence="5" type="primary">LOC108669693</name>
</gene>
<dbReference type="GO" id="GO:0008146">
    <property type="term" value="F:sulfotransferase activity"/>
    <property type="evidence" value="ECO:0007669"/>
    <property type="project" value="InterPro"/>
</dbReference>
<evidence type="ECO:0000259" key="3">
    <source>
        <dbReference type="Pfam" id="PF00685"/>
    </source>
</evidence>
<evidence type="ECO:0000256" key="1">
    <source>
        <dbReference type="ARBA" id="ARBA00005771"/>
    </source>
</evidence>
<keyword evidence="4" id="KW-1185">Reference proteome</keyword>
<dbReference type="AlphaFoldDB" id="A0A8B7NG35"/>
<protein>
    <submittedName>
        <fullName evidence="5">Sulfotransferase 1A1-like isoform X2</fullName>
    </submittedName>
</protein>
<reference evidence="5" key="1">
    <citation type="submission" date="2025-08" db="UniProtKB">
        <authorList>
            <consortium name="RefSeq"/>
        </authorList>
    </citation>
    <scope>IDENTIFICATION</scope>
    <source>
        <tissue evidence="5">Whole organism</tissue>
    </source>
</reference>
<organism evidence="4 5">
    <name type="scientific">Hyalella azteca</name>
    <name type="common">Amphipod</name>
    <dbReference type="NCBI Taxonomy" id="294128"/>
    <lineage>
        <taxon>Eukaryota</taxon>
        <taxon>Metazoa</taxon>
        <taxon>Ecdysozoa</taxon>
        <taxon>Arthropoda</taxon>
        <taxon>Crustacea</taxon>
        <taxon>Multicrustacea</taxon>
        <taxon>Malacostraca</taxon>
        <taxon>Eumalacostraca</taxon>
        <taxon>Peracarida</taxon>
        <taxon>Amphipoda</taxon>
        <taxon>Senticaudata</taxon>
        <taxon>Talitrida</taxon>
        <taxon>Talitroidea</taxon>
        <taxon>Hyalellidae</taxon>
        <taxon>Hyalella</taxon>
    </lineage>
</organism>
<evidence type="ECO:0000313" key="4">
    <source>
        <dbReference type="Proteomes" id="UP000694843"/>
    </source>
</evidence>
<comment type="similarity">
    <text evidence="1">Belongs to the sulfotransferase 1 family.</text>
</comment>